<dbReference type="RefSeq" id="WP_112086503.1">
    <property type="nucleotide sequence ID" value="NZ_QLSV01000010.1"/>
</dbReference>
<evidence type="ECO:0000313" key="4">
    <source>
        <dbReference type="Proteomes" id="UP000249518"/>
    </source>
</evidence>
<accession>A0A328WS12</accession>
<dbReference type="GO" id="GO:0016757">
    <property type="term" value="F:glycosyltransferase activity"/>
    <property type="evidence" value="ECO:0007669"/>
    <property type="project" value="InterPro"/>
</dbReference>
<dbReference type="Proteomes" id="UP000249518">
    <property type="component" value="Unassembled WGS sequence"/>
</dbReference>
<name>A0A328WS12_9FLAO</name>
<proteinExistence type="predicted"/>
<keyword evidence="4" id="KW-1185">Reference proteome</keyword>
<dbReference type="Pfam" id="PF00534">
    <property type="entry name" value="Glycos_transf_1"/>
    <property type="match status" value="1"/>
</dbReference>
<protein>
    <submittedName>
        <fullName evidence="3">Glycosyltransferase involved in cell wall biosynthesis</fullName>
    </submittedName>
</protein>
<dbReference type="EMBL" id="QLSV01000010">
    <property type="protein sequence ID" value="RAR47227.1"/>
    <property type="molecule type" value="Genomic_DNA"/>
</dbReference>
<reference evidence="3 4" key="1">
    <citation type="submission" date="2018-06" db="EMBL/GenBank/DDBJ databases">
        <title>Genomic Encyclopedia of Type Strains, Phase III (KMG-III): the genomes of soil and plant-associated and newly described type strains.</title>
        <authorList>
            <person name="Whitman W."/>
        </authorList>
    </citation>
    <scope>NUCLEOTIDE SEQUENCE [LARGE SCALE GENOMIC DNA]</scope>
    <source>
        <strain evidence="3 4">CGMCC 1.12504</strain>
    </source>
</reference>
<comment type="caution">
    <text evidence="3">The sequence shown here is derived from an EMBL/GenBank/DDBJ whole genome shotgun (WGS) entry which is preliminary data.</text>
</comment>
<evidence type="ECO:0000313" key="3">
    <source>
        <dbReference type="EMBL" id="RAR47227.1"/>
    </source>
</evidence>
<feature type="domain" description="Glycosyl transferase family 1" evidence="2">
    <location>
        <begin position="193"/>
        <end position="362"/>
    </location>
</feature>
<dbReference type="PANTHER" id="PTHR46401:SF2">
    <property type="entry name" value="GLYCOSYLTRANSFERASE WBBK-RELATED"/>
    <property type="match status" value="1"/>
</dbReference>
<sequence length="377" mass="43019">MLKLGTVVILDQASGYLQIDMLDALSTKYEKCVIIAGTIVERETKLSDNYTWHKIIKYNKSSSFRRVYTWVVSSIQMFFIIFFRYRNARIIAITNPPSAPLVPYLLKTNFDVLVYDLYPDALVNFNYIRKNGLVDQVFTNLTKRIFKKATTIYTLTPELARATSKYCLTKEIKIVPIWTNNEFFPLIARSENLIFKRLGIPDNAFLICYSGNLGKTHPVEILVELAKEFKNEPNFYFLIIGGGHKYDLINKLIEEQKLVNIKLLPWQPVELLPHNIQVGNINVVTLDEGAADLSIPSKTFNLLSVGKPILAICSKQSALSNLLIGTKSGIAYEPQEVEGIKTFIYELYSDDLIYQNYSKNAKIASHNFTKENANLFL</sequence>
<dbReference type="AlphaFoldDB" id="A0A328WS12"/>
<dbReference type="Gene3D" id="3.40.50.2000">
    <property type="entry name" value="Glycogen Phosphorylase B"/>
    <property type="match status" value="2"/>
</dbReference>
<dbReference type="OrthoDB" id="9811902at2"/>
<dbReference type="InterPro" id="IPR001296">
    <property type="entry name" value="Glyco_trans_1"/>
</dbReference>
<evidence type="ECO:0000256" key="1">
    <source>
        <dbReference type="ARBA" id="ARBA00022679"/>
    </source>
</evidence>
<gene>
    <name evidence="3" type="ORF">B0I10_11020</name>
</gene>
<dbReference type="PANTHER" id="PTHR46401">
    <property type="entry name" value="GLYCOSYLTRANSFERASE WBBK-RELATED"/>
    <property type="match status" value="1"/>
</dbReference>
<dbReference type="CDD" id="cd03794">
    <property type="entry name" value="GT4_WbuB-like"/>
    <property type="match status" value="1"/>
</dbReference>
<dbReference type="GO" id="GO:0009103">
    <property type="term" value="P:lipopolysaccharide biosynthetic process"/>
    <property type="evidence" value="ECO:0007669"/>
    <property type="project" value="TreeGrafter"/>
</dbReference>
<keyword evidence="1 3" id="KW-0808">Transferase</keyword>
<evidence type="ECO:0000259" key="2">
    <source>
        <dbReference type="Pfam" id="PF00534"/>
    </source>
</evidence>
<dbReference type="SUPFAM" id="SSF53756">
    <property type="entry name" value="UDP-Glycosyltransferase/glycogen phosphorylase"/>
    <property type="match status" value="1"/>
</dbReference>
<organism evidence="3 4">
    <name type="scientific">Flavobacterium lacus</name>
    <dbReference type="NCBI Taxonomy" id="1353778"/>
    <lineage>
        <taxon>Bacteria</taxon>
        <taxon>Pseudomonadati</taxon>
        <taxon>Bacteroidota</taxon>
        <taxon>Flavobacteriia</taxon>
        <taxon>Flavobacteriales</taxon>
        <taxon>Flavobacteriaceae</taxon>
        <taxon>Flavobacterium</taxon>
    </lineage>
</organism>